<feature type="domain" description="Transposase-associated" evidence="2">
    <location>
        <begin position="3"/>
        <end position="76"/>
    </location>
</feature>
<feature type="region of interest" description="Disordered" evidence="1">
    <location>
        <begin position="612"/>
        <end position="639"/>
    </location>
</feature>
<comment type="caution">
    <text evidence="4">The sequence shown here is derived from an EMBL/GenBank/DDBJ whole genome shotgun (WGS) entry which is preliminary data.</text>
</comment>
<dbReference type="Pfam" id="PF26133">
    <property type="entry name" value="DUF8039"/>
    <property type="match status" value="1"/>
</dbReference>
<dbReference type="AlphaFoldDB" id="A0AAD8GW69"/>
<dbReference type="PANTHER" id="PTHR48258:SF9">
    <property type="entry name" value="OS01G0348150 PROTEIN"/>
    <property type="match status" value="1"/>
</dbReference>
<reference evidence="4" key="2">
    <citation type="submission" date="2023-05" db="EMBL/GenBank/DDBJ databases">
        <authorList>
            <person name="Schelkunov M.I."/>
        </authorList>
    </citation>
    <scope>NUCLEOTIDE SEQUENCE</scope>
    <source>
        <strain evidence="4">Hsosn_3</strain>
        <tissue evidence="4">Leaf</tissue>
    </source>
</reference>
<dbReference type="Proteomes" id="UP001237642">
    <property type="component" value="Unassembled WGS sequence"/>
</dbReference>
<evidence type="ECO:0008006" key="6">
    <source>
        <dbReference type="Google" id="ProtNLM"/>
    </source>
</evidence>
<gene>
    <name evidence="4" type="ORF">POM88_048959</name>
</gene>
<evidence type="ECO:0000259" key="2">
    <source>
        <dbReference type="Pfam" id="PF13963"/>
    </source>
</evidence>
<evidence type="ECO:0000256" key="1">
    <source>
        <dbReference type="SAM" id="MobiDB-lite"/>
    </source>
</evidence>
<dbReference type="Pfam" id="PF13963">
    <property type="entry name" value="Transpos_assoc"/>
    <property type="match status" value="1"/>
</dbReference>
<keyword evidence="5" id="KW-1185">Reference proteome</keyword>
<feature type="region of interest" description="Disordered" evidence="1">
    <location>
        <begin position="739"/>
        <end position="770"/>
    </location>
</feature>
<dbReference type="PANTHER" id="PTHR48258">
    <property type="entry name" value="DUF4218 DOMAIN-CONTAINING PROTEIN-RELATED"/>
    <property type="match status" value="1"/>
</dbReference>
<evidence type="ECO:0000259" key="3">
    <source>
        <dbReference type="Pfam" id="PF26133"/>
    </source>
</evidence>
<evidence type="ECO:0000313" key="5">
    <source>
        <dbReference type="Proteomes" id="UP001237642"/>
    </source>
</evidence>
<sequence>MDRNWVNADRLSKEYKNGVRDFCEHVAKHVKDTRFILCPCQKCLNIVEVDGIAKLEEHLRCDGIDKTYTCWTYHGEKKGEYSSSNMKSKYQSEDIMDTYVFGNTEGSNSSNKNDVPNVFNEELRDHPDMHEKLKDDAALPLWPGCTKFSKLSAVLTLYNLKVGHQVSDVFFTEMLIAVSELLPDGNVLPRRTSRPEGCIAERYLIEEAIEFWSEFIPNVDAIGLPSDRHSGRIDGEGVTRGQQVEVDRAQWYQAHLCVLHNTVDVVPYVDLHKQTISAENPRKGPSWIELEHNHTFIDWFKDYITNELIQNNESISDRVKWLSRGPDSFVYSYKCYLINGYTFYSREHDATSTMQNSGVSITATALHQSSITDKDPVLADTTYFGRIANIWELDYVGFRVSVFDCDWVNNVDGVHVKNNNNHLRHKRKMLIENIWVKKLLMSYHINMHLNRLRSIARDSTGNYSAKPPPMYAHFSSVERHWKVFVEQSMKEEFVIEEKINAGVENPTVSRLDAWEYARRDADGKINDPVTLKILRDVVAISENLPEHELTNIGTDDLLARALPLEYPGRVRGLGWGVTKTSLQTASTASEISKLKNDVSYLINEIKELKRKGCKPEAQSRDSSHMDNFDMDNEVSGQHDDDHDLILGEDLPQGKNPCYLYLDPGRRYVGRGMLHNDPNDRILHGIPLEEGYVRVQFEVAEKSECKTQLPRPCDDAKLVGEALGYFLAWPANLVSMKLETPPRTGNKEKVKHAMGQNKLEDKENKKLADKEKAKTSESIEYVSSTQLGYPLLNDNANLWIEHINKENVLEVVDAQWLSASSLAFYIRYLSEVFLSENPDMAAKFSFVSPHIVSHLVDNSNSSLAKCLLNYVGKNHLLFVPYNVGAMRMFGSHSGKKYTSTMFNSFRWTKCR</sequence>
<feature type="compositionally biased region" description="Basic and acidic residues" evidence="1">
    <location>
        <begin position="613"/>
        <end position="627"/>
    </location>
</feature>
<dbReference type="InterPro" id="IPR058352">
    <property type="entry name" value="DUF8039"/>
</dbReference>
<organism evidence="4 5">
    <name type="scientific">Heracleum sosnowskyi</name>
    <dbReference type="NCBI Taxonomy" id="360622"/>
    <lineage>
        <taxon>Eukaryota</taxon>
        <taxon>Viridiplantae</taxon>
        <taxon>Streptophyta</taxon>
        <taxon>Embryophyta</taxon>
        <taxon>Tracheophyta</taxon>
        <taxon>Spermatophyta</taxon>
        <taxon>Magnoliopsida</taxon>
        <taxon>eudicotyledons</taxon>
        <taxon>Gunneridae</taxon>
        <taxon>Pentapetalae</taxon>
        <taxon>asterids</taxon>
        <taxon>campanulids</taxon>
        <taxon>Apiales</taxon>
        <taxon>Apiaceae</taxon>
        <taxon>Apioideae</taxon>
        <taxon>apioid superclade</taxon>
        <taxon>Tordylieae</taxon>
        <taxon>Tordyliinae</taxon>
        <taxon>Heracleum</taxon>
    </lineage>
</organism>
<protein>
    <recommendedName>
        <fullName evidence="6">Transposase</fullName>
    </recommendedName>
</protein>
<feature type="domain" description="DUF8039" evidence="3">
    <location>
        <begin position="653"/>
        <end position="735"/>
    </location>
</feature>
<reference evidence="4" key="1">
    <citation type="submission" date="2023-02" db="EMBL/GenBank/DDBJ databases">
        <title>Genome of toxic invasive species Heracleum sosnowskyi carries increased number of genes despite the absence of recent whole-genome duplications.</title>
        <authorList>
            <person name="Schelkunov M."/>
            <person name="Shtratnikova V."/>
            <person name="Makarenko M."/>
            <person name="Klepikova A."/>
            <person name="Omelchenko D."/>
            <person name="Novikova G."/>
            <person name="Obukhova E."/>
            <person name="Bogdanov V."/>
            <person name="Penin A."/>
            <person name="Logacheva M."/>
        </authorList>
    </citation>
    <scope>NUCLEOTIDE SEQUENCE</scope>
    <source>
        <strain evidence="4">Hsosn_3</strain>
        <tissue evidence="4">Leaf</tissue>
    </source>
</reference>
<dbReference type="InterPro" id="IPR029480">
    <property type="entry name" value="Transpos_assoc"/>
</dbReference>
<name>A0AAD8GW69_9APIA</name>
<dbReference type="EMBL" id="JAUIZM010000011">
    <property type="protein sequence ID" value="KAK1355703.1"/>
    <property type="molecule type" value="Genomic_DNA"/>
</dbReference>
<feature type="compositionally biased region" description="Basic and acidic residues" evidence="1">
    <location>
        <begin position="757"/>
        <end position="770"/>
    </location>
</feature>
<accession>A0AAD8GW69</accession>
<proteinExistence type="predicted"/>
<evidence type="ECO:0000313" key="4">
    <source>
        <dbReference type="EMBL" id="KAK1355703.1"/>
    </source>
</evidence>